<dbReference type="AlphaFoldDB" id="A0A9X2XXE9"/>
<gene>
    <name evidence="1" type="ORF">OCK74_19260</name>
</gene>
<proteinExistence type="predicted"/>
<evidence type="ECO:0000313" key="2">
    <source>
        <dbReference type="Proteomes" id="UP001155483"/>
    </source>
</evidence>
<dbReference type="EMBL" id="JAOTIF010000019">
    <property type="protein sequence ID" value="MCU7551269.1"/>
    <property type="molecule type" value="Genomic_DNA"/>
</dbReference>
<evidence type="ECO:0000313" key="1">
    <source>
        <dbReference type="EMBL" id="MCU7551269.1"/>
    </source>
</evidence>
<comment type="caution">
    <text evidence="1">The sequence shown here is derived from an EMBL/GenBank/DDBJ whole genome shotgun (WGS) entry which is preliminary data.</text>
</comment>
<reference evidence="1" key="1">
    <citation type="submission" date="2022-09" db="EMBL/GenBank/DDBJ databases">
        <authorList>
            <person name="Yuan C."/>
            <person name="Ke Z."/>
        </authorList>
    </citation>
    <scope>NUCLEOTIDE SEQUENCE</scope>
    <source>
        <strain evidence="1">LB-8</strain>
    </source>
</reference>
<keyword evidence="2" id="KW-1185">Reference proteome</keyword>
<dbReference type="RefSeq" id="WP_279298708.1">
    <property type="nucleotide sequence ID" value="NZ_JAOTIF010000019.1"/>
</dbReference>
<name>A0A9X2XXE9_9BACT</name>
<sequence>MRPQSTYKLLLASFLVCLAITCLFVLNKQLYASGKEACCKEEPEVKSELPWESMTFQFVGSVLFK</sequence>
<dbReference type="Proteomes" id="UP001155483">
    <property type="component" value="Unassembled WGS sequence"/>
</dbReference>
<accession>A0A9X2XXE9</accession>
<reference evidence="1" key="2">
    <citation type="submission" date="2023-04" db="EMBL/GenBank/DDBJ databases">
        <title>Paracnuella aquatica gen. nov., sp. nov., a member of the family Chitinophagaceae isolated from a hot spring.</title>
        <authorList>
            <person name="Wang C."/>
        </authorList>
    </citation>
    <scope>NUCLEOTIDE SEQUENCE</scope>
    <source>
        <strain evidence="1">LB-8</strain>
    </source>
</reference>
<protein>
    <submittedName>
        <fullName evidence="1">Uncharacterized protein</fullName>
    </submittedName>
</protein>
<organism evidence="1 2">
    <name type="scientific">Paraflavisolibacter caeni</name>
    <dbReference type="NCBI Taxonomy" id="2982496"/>
    <lineage>
        <taxon>Bacteria</taxon>
        <taxon>Pseudomonadati</taxon>
        <taxon>Bacteroidota</taxon>
        <taxon>Chitinophagia</taxon>
        <taxon>Chitinophagales</taxon>
        <taxon>Chitinophagaceae</taxon>
        <taxon>Paraflavisolibacter</taxon>
    </lineage>
</organism>